<dbReference type="Proteomes" id="UP000617041">
    <property type="component" value="Unassembled WGS sequence"/>
</dbReference>
<keyword evidence="2" id="KW-1185">Reference proteome</keyword>
<accession>A0A934USE9</accession>
<reference evidence="1" key="1">
    <citation type="submission" date="2020-12" db="EMBL/GenBank/DDBJ databases">
        <title>Ramlibacter sp. nov., isolated from a freshwater alga, Cryptomonas.</title>
        <authorList>
            <person name="Kim H.M."/>
            <person name="Jeon C.O."/>
        </authorList>
    </citation>
    <scope>NUCLEOTIDE SEQUENCE</scope>
    <source>
        <strain evidence="1">CrO1</strain>
    </source>
</reference>
<evidence type="ECO:0000313" key="1">
    <source>
        <dbReference type="EMBL" id="MBK0394794.1"/>
    </source>
</evidence>
<gene>
    <name evidence="1" type="ORF">I8E28_19475</name>
</gene>
<evidence type="ECO:0008006" key="3">
    <source>
        <dbReference type="Google" id="ProtNLM"/>
    </source>
</evidence>
<sequence>MRRVDVVLAGALLLGGCAALQPGLPDKPMFRDTRLDVAAAAQQVVPGRTTKAELASALGEPETLKFDGGLEIWLYRARPPRTTQPELLVLFGPDGVARKVRVRPGDTAR</sequence>
<organism evidence="1 2">
    <name type="scientific">Ramlibacter algicola</name>
    <dbReference type="NCBI Taxonomy" id="2795217"/>
    <lineage>
        <taxon>Bacteria</taxon>
        <taxon>Pseudomonadati</taxon>
        <taxon>Pseudomonadota</taxon>
        <taxon>Betaproteobacteria</taxon>
        <taxon>Burkholderiales</taxon>
        <taxon>Comamonadaceae</taxon>
        <taxon>Ramlibacter</taxon>
    </lineage>
</organism>
<name>A0A934USE9_9BURK</name>
<dbReference type="AlphaFoldDB" id="A0A934USE9"/>
<comment type="caution">
    <text evidence="1">The sequence shown here is derived from an EMBL/GenBank/DDBJ whole genome shotgun (WGS) entry which is preliminary data.</text>
</comment>
<protein>
    <recommendedName>
        <fullName evidence="3">Outer membrane protein assembly factor BamE</fullName>
    </recommendedName>
</protein>
<dbReference type="RefSeq" id="WP_200789880.1">
    <property type="nucleotide sequence ID" value="NZ_JAEDAO010000001.1"/>
</dbReference>
<evidence type="ECO:0000313" key="2">
    <source>
        <dbReference type="Proteomes" id="UP000617041"/>
    </source>
</evidence>
<dbReference type="PROSITE" id="PS51257">
    <property type="entry name" value="PROKAR_LIPOPROTEIN"/>
    <property type="match status" value="1"/>
</dbReference>
<dbReference type="EMBL" id="JAEDAO010000001">
    <property type="protein sequence ID" value="MBK0394794.1"/>
    <property type="molecule type" value="Genomic_DNA"/>
</dbReference>
<proteinExistence type="predicted"/>